<evidence type="ECO:0000256" key="6">
    <source>
        <dbReference type="ARBA" id="ARBA00023242"/>
    </source>
</evidence>
<evidence type="ECO:0000256" key="7">
    <source>
        <dbReference type="ARBA" id="ARBA00025911"/>
    </source>
</evidence>
<keyword evidence="4" id="KW-0010">Activator</keyword>
<keyword evidence="5 8" id="KW-0804">Transcription</keyword>
<evidence type="ECO:0000313" key="11">
    <source>
        <dbReference type="Proteomes" id="UP001168098"/>
    </source>
</evidence>
<dbReference type="SMART" id="SM00521">
    <property type="entry name" value="CBF"/>
    <property type="match status" value="1"/>
</dbReference>
<comment type="subunit">
    <text evidence="7">Heterotrimeric transcription factor composed of three components, NF-YA, NF-YB and NF-YC. NF-YB and NF-YC must interact and dimerize for NF-YA association and DNA binding.</text>
</comment>
<keyword evidence="11" id="KW-1185">Reference proteome</keyword>
<comment type="similarity">
    <text evidence="8">Belongs to the NFYA/HAP2 subunit family.</text>
</comment>
<dbReference type="GO" id="GO:0016602">
    <property type="term" value="C:CCAAT-binding factor complex"/>
    <property type="evidence" value="ECO:0007669"/>
    <property type="project" value="InterPro"/>
</dbReference>
<dbReference type="PROSITE" id="PS00686">
    <property type="entry name" value="NFYA_HAP2_1"/>
    <property type="match status" value="1"/>
</dbReference>
<evidence type="ECO:0000256" key="3">
    <source>
        <dbReference type="ARBA" id="ARBA00023125"/>
    </source>
</evidence>
<dbReference type="Gene3D" id="6.10.250.2430">
    <property type="match status" value="1"/>
</dbReference>
<dbReference type="GO" id="GO:0003700">
    <property type="term" value="F:DNA-binding transcription factor activity"/>
    <property type="evidence" value="ECO:0007669"/>
    <property type="project" value="UniProtKB-UniRule"/>
</dbReference>
<comment type="subcellular location">
    <subcellularLocation>
        <location evidence="1 8">Nucleus</location>
    </subcellularLocation>
</comment>
<dbReference type="EMBL" id="JARBHA010000013">
    <property type="protein sequence ID" value="KAJ9685700.1"/>
    <property type="molecule type" value="Genomic_DNA"/>
</dbReference>
<keyword evidence="2 8" id="KW-0805">Transcription regulation</keyword>
<evidence type="ECO:0000256" key="1">
    <source>
        <dbReference type="ARBA" id="ARBA00004123"/>
    </source>
</evidence>
<evidence type="ECO:0000256" key="2">
    <source>
        <dbReference type="ARBA" id="ARBA00023015"/>
    </source>
</evidence>
<dbReference type="Proteomes" id="UP001168098">
    <property type="component" value="Unassembled WGS sequence"/>
</dbReference>
<dbReference type="PROSITE" id="PS51152">
    <property type="entry name" value="NFYA_HAP2_2"/>
    <property type="match status" value="1"/>
</dbReference>
<name>A0AA38ZBB9_VITRO</name>
<keyword evidence="6 8" id="KW-0539">Nucleus</keyword>
<sequence length="405" mass="45024">MVWLFLVKYEVNFVAETQWIPTNGHDFLPNSYLLGFIPLLSSHIRFGARGFLFSWWKRIMPTKPKVEDRRIEPGDKSNPSSTVYSQPWWHGVGNSAISPAALGGSPSKSTSVEHLNSHITSNGFQLQANGRLDDGTTFNKGTQPTVALQSDGRNGQEHQHLNPTASSTLPIMSEHLEPNSQMELVGHSIVLTSYPYQDPHNVGIMTSYGPQAMVHPHLFGMHQPRMPLPLEMEEEPVYVNAKQYHGILRRRQSRAKAELEKKAIKVRKPYLHESRHQHAMRRARGCGGRFLNTKKLDNNDANTTSEKGSVCGVTLSTQSASSSGSERLPTNSSRNLDSSSVQQEEKGRTIQDMLEAHTYSNGNRNGHGLSSAYHSSNGSEGGDCFGQPRENMQLNTAPHRALPIK</sequence>
<evidence type="ECO:0000256" key="9">
    <source>
        <dbReference type="SAM" id="MobiDB-lite"/>
    </source>
</evidence>
<accession>A0AA38ZBB9</accession>
<organism evidence="10 11">
    <name type="scientific">Vitis rotundifolia</name>
    <name type="common">Muscadine grape</name>
    <dbReference type="NCBI Taxonomy" id="103349"/>
    <lineage>
        <taxon>Eukaryota</taxon>
        <taxon>Viridiplantae</taxon>
        <taxon>Streptophyta</taxon>
        <taxon>Embryophyta</taxon>
        <taxon>Tracheophyta</taxon>
        <taxon>Spermatophyta</taxon>
        <taxon>Magnoliopsida</taxon>
        <taxon>eudicotyledons</taxon>
        <taxon>Gunneridae</taxon>
        <taxon>Pentapetalae</taxon>
        <taxon>rosids</taxon>
        <taxon>Vitales</taxon>
        <taxon>Vitaceae</taxon>
        <taxon>Viteae</taxon>
        <taxon>Vitis</taxon>
    </lineage>
</organism>
<dbReference type="PANTHER" id="PTHR12632">
    <property type="entry name" value="TRANSCRIPTION FACTOR NF-Y ALPHA-RELATED"/>
    <property type="match status" value="1"/>
</dbReference>
<feature type="compositionally biased region" description="Polar residues" evidence="9">
    <location>
        <begin position="328"/>
        <end position="342"/>
    </location>
</feature>
<feature type="region of interest" description="Disordered" evidence="9">
    <location>
        <begin position="294"/>
        <end position="405"/>
    </location>
</feature>
<feature type="compositionally biased region" description="Low complexity" evidence="9">
    <location>
        <begin position="316"/>
        <end position="325"/>
    </location>
</feature>
<reference evidence="10 11" key="1">
    <citation type="journal article" date="2023" name="BMC Biotechnol.">
        <title>Vitis rotundifolia cv Carlos genome sequencing.</title>
        <authorList>
            <person name="Huff M."/>
            <person name="Hulse-Kemp A."/>
            <person name="Scheffler B."/>
            <person name="Youngblood R."/>
            <person name="Simpson S."/>
            <person name="Babiker E."/>
            <person name="Staton M."/>
        </authorList>
    </citation>
    <scope>NUCLEOTIDE SEQUENCE [LARGE SCALE GENOMIC DNA]</scope>
    <source>
        <tissue evidence="10">Leaf</tissue>
    </source>
</reference>
<evidence type="ECO:0000256" key="4">
    <source>
        <dbReference type="ARBA" id="ARBA00023159"/>
    </source>
</evidence>
<keyword evidence="3 8" id="KW-0238">DNA-binding</keyword>
<evidence type="ECO:0000313" key="10">
    <source>
        <dbReference type="EMBL" id="KAJ9685700.1"/>
    </source>
</evidence>
<evidence type="ECO:0000256" key="8">
    <source>
        <dbReference type="RuleBase" id="RU367155"/>
    </source>
</evidence>
<dbReference type="InterPro" id="IPR001289">
    <property type="entry name" value="NFYA"/>
</dbReference>
<dbReference type="Pfam" id="PF02045">
    <property type="entry name" value="CBFB_NFYA"/>
    <property type="match status" value="1"/>
</dbReference>
<dbReference type="InterPro" id="IPR018362">
    <property type="entry name" value="CCAAT-binding_factor_CS"/>
</dbReference>
<proteinExistence type="inferred from homology"/>
<dbReference type="PRINTS" id="PR00616">
    <property type="entry name" value="CCAATSUBUNTB"/>
</dbReference>
<dbReference type="GO" id="GO:0003677">
    <property type="term" value="F:DNA binding"/>
    <property type="evidence" value="ECO:0007669"/>
    <property type="project" value="UniProtKB-KW"/>
</dbReference>
<evidence type="ECO:0000256" key="5">
    <source>
        <dbReference type="ARBA" id="ARBA00023163"/>
    </source>
</evidence>
<gene>
    <name evidence="10" type="ORF">PVL29_017654</name>
</gene>
<dbReference type="AlphaFoldDB" id="A0AA38ZBB9"/>
<protein>
    <recommendedName>
        <fullName evidence="8">Nuclear transcription factor Y subunit</fullName>
    </recommendedName>
</protein>
<comment type="function">
    <text evidence="8">Component of the sequence-specific heterotrimeric transcription factor (NF-Y) which specifically recognizes a 5'-CCAAT-3' box motif found in the promoters of its target genes.</text>
</comment>
<comment type="caution">
    <text evidence="10">The sequence shown here is derived from an EMBL/GenBank/DDBJ whole genome shotgun (WGS) entry which is preliminary data.</text>
</comment>